<protein>
    <submittedName>
        <fullName evidence="1">Uncharacterized protein</fullName>
    </submittedName>
</protein>
<organism evidence="1 2">
    <name type="scientific">Microseira wollei NIES-4236</name>
    <dbReference type="NCBI Taxonomy" id="2530354"/>
    <lineage>
        <taxon>Bacteria</taxon>
        <taxon>Bacillati</taxon>
        <taxon>Cyanobacteriota</taxon>
        <taxon>Cyanophyceae</taxon>
        <taxon>Oscillatoriophycideae</taxon>
        <taxon>Aerosakkonematales</taxon>
        <taxon>Aerosakkonemataceae</taxon>
        <taxon>Microseira</taxon>
    </lineage>
</organism>
<accession>A0AAV3X0T5</accession>
<reference evidence="1" key="1">
    <citation type="submission" date="2019-10" db="EMBL/GenBank/DDBJ databases">
        <title>Draft genome sequece of Microseira wollei NIES-4236.</title>
        <authorList>
            <person name="Yamaguchi H."/>
            <person name="Suzuki S."/>
            <person name="Kawachi M."/>
        </authorList>
    </citation>
    <scope>NUCLEOTIDE SEQUENCE</scope>
    <source>
        <strain evidence="1">NIES-4236</strain>
    </source>
</reference>
<dbReference type="InterPro" id="IPR011008">
    <property type="entry name" value="Dimeric_a/b-barrel"/>
</dbReference>
<keyword evidence="2" id="KW-1185">Reference proteome</keyword>
<gene>
    <name evidence="1" type="ORF">MiSe_02350</name>
</gene>
<sequence>MLYENWVSMEVLTKHLAMPYVKTLDEKEHAVVAEPIQTMIWQQID</sequence>
<dbReference type="AlphaFoldDB" id="A0AAV3X0T5"/>
<evidence type="ECO:0000313" key="2">
    <source>
        <dbReference type="Proteomes" id="UP001050975"/>
    </source>
</evidence>
<dbReference type="Gene3D" id="3.30.70.100">
    <property type="match status" value="1"/>
</dbReference>
<proteinExistence type="predicted"/>
<evidence type="ECO:0000313" key="1">
    <source>
        <dbReference type="EMBL" id="GET35493.1"/>
    </source>
</evidence>
<name>A0AAV3X0T5_9CYAN</name>
<comment type="caution">
    <text evidence="1">The sequence shown here is derived from an EMBL/GenBank/DDBJ whole genome shotgun (WGS) entry which is preliminary data.</text>
</comment>
<dbReference type="EMBL" id="BLAY01000002">
    <property type="protein sequence ID" value="GET35493.1"/>
    <property type="molecule type" value="Genomic_DNA"/>
</dbReference>
<dbReference type="SUPFAM" id="SSF54909">
    <property type="entry name" value="Dimeric alpha+beta barrel"/>
    <property type="match status" value="1"/>
</dbReference>
<dbReference type="Proteomes" id="UP001050975">
    <property type="component" value="Unassembled WGS sequence"/>
</dbReference>